<dbReference type="InterPro" id="IPR039913">
    <property type="entry name" value="RPAP1/Rba50"/>
</dbReference>
<feature type="compositionally biased region" description="Basic and acidic residues" evidence="5">
    <location>
        <begin position="126"/>
        <end position="136"/>
    </location>
</feature>
<organism evidence="9 10">
    <name type="scientific">Kwoniella shandongensis</name>
    <dbReference type="NCBI Taxonomy" id="1734106"/>
    <lineage>
        <taxon>Eukaryota</taxon>
        <taxon>Fungi</taxon>
        <taxon>Dikarya</taxon>
        <taxon>Basidiomycota</taxon>
        <taxon>Agaricomycotina</taxon>
        <taxon>Tremellomycetes</taxon>
        <taxon>Tremellales</taxon>
        <taxon>Cryptococcaceae</taxon>
        <taxon>Kwoniella</taxon>
    </lineage>
</organism>
<feature type="domain" description="RPAP1 N-terminal" evidence="7">
    <location>
        <begin position="170"/>
        <end position="213"/>
    </location>
</feature>
<evidence type="ECO:0000313" key="10">
    <source>
        <dbReference type="Proteomes" id="UP000322225"/>
    </source>
</evidence>
<dbReference type="EMBL" id="CP144060">
    <property type="protein sequence ID" value="WWD21214.1"/>
    <property type="molecule type" value="Genomic_DNA"/>
</dbReference>
<reference evidence="9" key="1">
    <citation type="submission" date="2017-08" db="EMBL/GenBank/DDBJ databases">
        <authorList>
            <person name="Cuomo C."/>
            <person name="Billmyre B."/>
            <person name="Heitman J."/>
        </authorList>
    </citation>
    <scope>NUCLEOTIDE SEQUENCE</scope>
    <source>
        <strain evidence="9">CBS 12478</strain>
    </source>
</reference>
<dbReference type="InterPro" id="IPR057989">
    <property type="entry name" value="TPR_RPAP1/MINIYO-like"/>
</dbReference>
<dbReference type="Proteomes" id="UP000322225">
    <property type="component" value="Chromosome 10"/>
</dbReference>
<proteinExistence type="inferred from homology"/>
<dbReference type="GeneID" id="43588337"/>
<dbReference type="Pfam" id="PF08621">
    <property type="entry name" value="RPAP1_N"/>
    <property type="match status" value="2"/>
</dbReference>
<dbReference type="AlphaFoldDB" id="A0A5M6C055"/>
<evidence type="ECO:0000259" key="8">
    <source>
        <dbReference type="Pfam" id="PF25766"/>
    </source>
</evidence>
<dbReference type="InterPro" id="IPR013929">
    <property type="entry name" value="RPAP1_C"/>
</dbReference>
<feature type="domain" description="RPAP1 N-terminal" evidence="7">
    <location>
        <begin position="91"/>
        <end position="133"/>
    </location>
</feature>
<comment type="subcellular location">
    <subcellularLocation>
        <location evidence="1">Nucleus</location>
    </subcellularLocation>
</comment>
<dbReference type="Pfam" id="PF08620">
    <property type="entry name" value="RPAP1_C"/>
    <property type="match status" value="1"/>
</dbReference>
<feature type="compositionally biased region" description="Polar residues" evidence="5">
    <location>
        <begin position="226"/>
        <end position="240"/>
    </location>
</feature>
<sequence>MLKDIVERPSQPPSASTSSPQPPTPGSTGFPVAQHRSQRPASAFARSRKQQQARQDGQRALGEGRAVDVVPSIQISAPRARSEVDEVRDAVDKENTARVEGMSSEEREQEIEELKERFGESVLETMTKRREARARSEAQPTANGSSSSSTPQVPVSLEQHMGDAQKVLEEVSEENERKVRSMGTQEVEQEVEELQERFGSKVMEALRKRAESRSGKGKAKEVAQPEDQQISSPGPSSTSPRVRFVDQPSQSQAKPKNIPSTASESSKLQWTQPLASTSSDASIRFDLSGNVLSDSAKSDLPTHLGLHHHGSSPDLAGYTLQDILYLCRSTVPSQRITMMSVLAKIVSRLRATEGELRYSDEVETECADLGVVQQAIELGVEVLAGLTRGVGVIHAGVDLLFQALGGPSWSWINHDAAICRAFAPDTNATTADTPTGLASVPFEDVLPRLTELLSIEDGLSEDTTQQLILILRRATFSSQQVCESITPIVPYIVRQHVVQRSWPPKNDRSPSVDALRLLRDISASSRASAEDLLSQGVYETTLKFVITATWTGEDVDNDTLRHGQALALEILRTYQVLGRYGLSSSVVTSSGEVWRRLGVWVQNRCTGNAVSAWDTTLVEAYFQCLSIWTTCAVDPHRTTPEHDITWAQVSALNWTDEAIYAITTLIERKDRWSEIASALDLLVSWTKGAQVNGVKGGEDEKSAVLNGLKSVDWNVLVDHGREHVLRVLAPLVQLHVQLHPIGELLDANVLSQIRQLRNGKSDTAATHTTSLDYHLLLIDVQSEAEPPARWLPKAIDVLNAFQIGDEPLALDLVDLILKADWKKSASSELISSLLHPDGLQVIRPLLQYAVLPDVESVVAPTQPSHLYLKATKTLRPPVPPSSDEKPAIVGLPIQPDWVFSPLNELLRSGTSVALSQVPPDWNASETEVVQATLLLAELAYVRPEGLDRSRVLFNLMKVFMLEHGQQSSTSTSDGEVFRDPIVTKWMSSLMAKLVNTDSTTVNSNATNIAAPLEVVSLPFLGSGVPFFQFYTDFLALYEAISFSDTLFAQCVIAPLSMSYPPDYRKLLWNDHSTALRGMKLSLDQVPLESTSASIQGKDNEGGLRAYLYPIETNPEVLNGYARALIRRWIAPSTHLFLATLALHHLAGLFWLGMEEGKESTRVGLMIMLLANGDDDLLKMVTEWDLDSLGKDTVGQEEKERRKQVVGDLTGERGRKRVESI</sequence>
<dbReference type="PANTHER" id="PTHR21483">
    <property type="entry name" value="RNA POLYMERASE II-ASSOCIATED PROTEIN 1"/>
    <property type="match status" value="1"/>
</dbReference>
<evidence type="ECO:0000256" key="3">
    <source>
        <dbReference type="ARBA" id="ARBA00023163"/>
    </source>
</evidence>
<gene>
    <name evidence="9" type="ORF">CI109_105698</name>
</gene>
<feature type="domain" description="RPAP1 C-terminal" evidence="6">
    <location>
        <begin position="282"/>
        <end position="349"/>
    </location>
</feature>
<evidence type="ECO:0000256" key="1">
    <source>
        <dbReference type="ARBA" id="ARBA00004123"/>
    </source>
</evidence>
<feature type="domain" description="RPAP1/MINIYO-like TPR repeats" evidence="8">
    <location>
        <begin position="919"/>
        <end position="1146"/>
    </location>
</feature>
<dbReference type="PANTHER" id="PTHR21483:SF18">
    <property type="entry name" value="RNA POLYMERASE II-ASSOCIATED PROTEIN 1"/>
    <property type="match status" value="1"/>
</dbReference>
<comment type="similarity">
    <text evidence="2">Belongs to the RPAP1 family.</text>
</comment>
<feature type="region of interest" description="Disordered" evidence="5">
    <location>
        <begin position="1"/>
        <end position="273"/>
    </location>
</feature>
<feature type="compositionally biased region" description="Basic and acidic residues" evidence="5">
    <location>
        <begin position="160"/>
        <end position="179"/>
    </location>
</feature>
<reference evidence="9" key="2">
    <citation type="submission" date="2024-01" db="EMBL/GenBank/DDBJ databases">
        <title>Comparative genomics of Cryptococcus and Kwoniella reveals pathogenesis evolution and contrasting modes of karyotype evolution via chromosome fusion or intercentromeric recombination.</title>
        <authorList>
            <person name="Coelho M.A."/>
            <person name="David-Palma M."/>
            <person name="Shea T."/>
            <person name="Bowers K."/>
            <person name="McGinley-Smith S."/>
            <person name="Mohammad A.W."/>
            <person name="Gnirke A."/>
            <person name="Yurkov A.M."/>
            <person name="Nowrousian M."/>
            <person name="Sun S."/>
            <person name="Cuomo C.A."/>
            <person name="Heitman J."/>
        </authorList>
    </citation>
    <scope>NUCLEOTIDE SEQUENCE</scope>
    <source>
        <strain evidence="9">CBS 12478</strain>
    </source>
</reference>
<dbReference type="RefSeq" id="XP_031861435.1">
    <property type="nucleotide sequence ID" value="XM_032004204.1"/>
</dbReference>
<dbReference type="InterPro" id="IPR013930">
    <property type="entry name" value="RPAP1_N"/>
</dbReference>
<dbReference type="Pfam" id="PF25766">
    <property type="entry name" value="TPR_RPAP1"/>
    <property type="match status" value="1"/>
</dbReference>
<evidence type="ECO:0000256" key="2">
    <source>
        <dbReference type="ARBA" id="ARBA00009953"/>
    </source>
</evidence>
<evidence type="ECO:0000259" key="7">
    <source>
        <dbReference type="Pfam" id="PF08621"/>
    </source>
</evidence>
<evidence type="ECO:0000259" key="6">
    <source>
        <dbReference type="Pfam" id="PF08620"/>
    </source>
</evidence>
<keyword evidence="3" id="KW-0804">Transcription</keyword>
<evidence type="ECO:0000256" key="5">
    <source>
        <dbReference type="SAM" id="MobiDB-lite"/>
    </source>
</evidence>
<dbReference type="KEGG" id="ksn:43588337"/>
<name>A0A5M6C055_9TREE</name>
<feature type="compositionally biased region" description="Basic and acidic residues" evidence="5">
    <location>
        <begin position="194"/>
        <end position="223"/>
    </location>
</feature>
<protein>
    <submittedName>
        <fullName evidence="9">Uncharacterized protein</fullName>
    </submittedName>
</protein>
<evidence type="ECO:0000256" key="4">
    <source>
        <dbReference type="ARBA" id="ARBA00023242"/>
    </source>
</evidence>
<keyword evidence="10" id="KW-1185">Reference proteome</keyword>
<evidence type="ECO:0000313" key="9">
    <source>
        <dbReference type="EMBL" id="WWD21214.1"/>
    </source>
</evidence>
<accession>A0A5M6C055</accession>
<feature type="compositionally biased region" description="Polar residues" evidence="5">
    <location>
        <begin position="247"/>
        <end position="273"/>
    </location>
</feature>
<dbReference type="OrthoDB" id="348201at2759"/>
<keyword evidence="4" id="KW-0539">Nucleus</keyword>
<dbReference type="GO" id="GO:0006366">
    <property type="term" value="P:transcription by RNA polymerase II"/>
    <property type="evidence" value="ECO:0007669"/>
    <property type="project" value="InterPro"/>
</dbReference>
<feature type="compositionally biased region" description="Basic and acidic residues" evidence="5">
    <location>
        <begin position="80"/>
        <end position="97"/>
    </location>
</feature>
<feature type="region of interest" description="Disordered" evidence="5">
    <location>
        <begin position="1191"/>
        <end position="1220"/>
    </location>
</feature>